<name>A0A8H7EQ21_9FUNG</name>
<dbReference type="OrthoDB" id="436496at2759"/>
<dbReference type="GO" id="GO:0046210">
    <property type="term" value="P:nitric oxide catabolic process"/>
    <property type="evidence" value="ECO:0007669"/>
    <property type="project" value="TreeGrafter"/>
</dbReference>
<evidence type="ECO:0000313" key="3">
    <source>
        <dbReference type="Proteomes" id="UP000605846"/>
    </source>
</evidence>
<dbReference type="AlphaFoldDB" id="A0A8H7EQ21"/>
<dbReference type="PROSITE" id="PS01033">
    <property type="entry name" value="GLOBIN"/>
    <property type="match status" value="1"/>
</dbReference>
<dbReference type="PANTHER" id="PTHR43396">
    <property type="entry name" value="FLAVOHEMOPROTEIN"/>
    <property type="match status" value="1"/>
</dbReference>
<comment type="caution">
    <text evidence="2">The sequence shown here is derived from an EMBL/GenBank/DDBJ whole genome shotgun (WGS) entry which is preliminary data.</text>
</comment>
<dbReference type="GO" id="GO:0020037">
    <property type="term" value="F:heme binding"/>
    <property type="evidence" value="ECO:0007669"/>
    <property type="project" value="InterPro"/>
</dbReference>
<dbReference type="Proteomes" id="UP000605846">
    <property type="component" value="Unassembled WGS sequence"/>
</dbReference>
<gene>
    <name evidence="2" type="ORF">EC973_000394</name>
</gene>
<dbReference type="InterPro" id="IPR012292">
    <property type="entry name" value="Globin/Proto"/>
</dbReference>
<sequence>MPPKKPPEDDAQSQVAAPFYLSCPAPTKEQIDMVRSSWACIMESKKPEDDSTTSPGHAFCLAFYAALFELDPDLRMLFSNVFQQARALAGMIAYIARVPSMTRSTSGIDPDICPAVVPIDDVNAFGRAMEESEARRHYYSGLVGQAQSVEPKDADEELIFLFRELGARHYFYNLQVRHLPLAGQSLLRALRERLGKECSPELEQAWQVAFDFVASHMKIGFEAQVKWMEGRRSSATASFFDRRKNTTCAIQ</sequence>
<dbReference type="EMBL" id="JABAYA010000103">
    <property type="protein sequence ID" value="KAF7725142.1"/>
    <property type="molecule type" value="Genomic_DNA"/>
</dbReference>
<protein>
    <recommendedName>
        <fullName evidence="1">Globin domain-containing protein</fullName>
    </recommendedName>
</protein>
<dbReference type="PANTHER" id="PTHR43396:SF6">
    <property type="entry name" value="ABL201WP"/>
    <property type="match status" value="1"/>
</dbReference>
<evidence type="ECO:0000313" key="2">
    <source>
        <dbReference type="EMBL" id="KAF7725142.1"/>
    </source>
</evidence>
<dbReference type="Gene3D" id="1.10.490.10">
    <property type="entry name" value="Globins"/>
    <property type="match status" value="1"/>
</dbReference>
<keyword evidence="3" id="KW-1185">Reference proteome</keyword>
<feature type="domain" description="Globin" evidence="1">
    <location>
        <begin position="25"/>
        <end position="222"/>
    </location>
</feature>
<dbReference type="Pfam" id="PF00042">
    <property type="entry name" value="Globin"/>
    <property type="match status" value="1"/>
</dbReference>
<dbReference type="SUPFAM" id="SSF46458">
    <property type="entry name" value="Globin-like"/>
    <property type="match status" value="2"/>
</dbReference>
<dbReference type="InterPro" id="IPR009050">
    <property type="entry name" value="Globin-like_sf"/>
</dbReference>
<evidence type="ECO:0000259" key="1">
    <source>
        <dbReference type="PROSITE" id="PS01033"/>
    </source>
</evidence>
<dbReference type="GO" id="GO:0071949">
    <property type="term" value="F:FAD binding"/>
    <property type="evidence" value="ECO:0007669"/>
    <property type="project" value="TreeGrafter"/>
</dbReference>
<dbReference type="GO" id="GO:0071500">
    <property type="term" value="P:cellular response to nitrosative stress"/>
    <property type="evidence" value="ECO:0007669"/>
    <property type="project" value="TreeGrafter"/>
</dbReference>
<organism evidence="2 3">
    <name type="scientific">Apophysomyces ossiformis</name>
    <dbReference type="NCBI Taxonomy" id="679940"/>
    <lineage>
        <taxon>Eukaryota</taxon>
        <taxon>Fungi</taxon>
        <taxon>Fungi incertae sedis</taxon>
        <taxon>Mucoromycota</taxon>
        <taxon>Mucoromycotina</taxon>
        <taxon>Mucoromycetes</taxon>
        <taxon>Mucorales</taxon>
        <taxon>Mucorineae</taxon>
        <taxon>Mucoraceae</taxon>
        <taxon>Apophysomyces</taxon>
    </lineage>
</organism>
<dbReference type="InterPro" id="IPR000971">
    <property type="entry name" value="Globin"/>
</dbReference>
<dbReference type="GO" id="GO:0019825">
    <property type="term" value="F:oxygen binding"/>
    <property type="evidence" value="ECO:0007669"/>
    <property type="project" value="InterPro"/>
</dbReference>
<reference evidence="2" key="1">
    <citation type="submission" date="2020-01" db="EMBL/GenBank/DDBJ databases">
        <title>Genome Sequencing of Three Apophysomyces-Like Fungal Strains Confirms a Novel Fungal Genus in the Mucoromycota with divergent Burkholderia-like Endosymbiotic Bacteria.</title>
        <authorList>
            <person name="Stajich J.E."/>
            <person name="Macias A.M."/>
            <person name="Carter-House D."/>
            <person name="Lovett B."/>
            <person name="Kasson L.R."/>
            <person name="Berry K."/>
            <person name="Grigoriev I."/>
            <person name="Chang Y."/>
            <person name="Spatafora J."/>
            <person name="Kasson M.T."/>
        </authorList>
    </citation>
    <scope>NUCLEOTIDE SEQUENCE</scope>
    <source>
        <strain evidence="2">NRRL A-21654</strain>
    </source>
</reference>
<accession>A0A8H7EQ21</accession>
<dbReference type="GO" id="GO:0008941">
    <property type="term" value="F:nitric oxide dioxygenase NAD(P)H activity"/>
    <property type="evidence" value="ECO:0007669"/>
    <property type="project" value="TreeGrafter"/>
</dbReference>
<proteinExistence type="predicted"/>